<dbReference type="Pfam" id="PF04089">
    <property type="entry name" value="BRICHOS"/>
    <property type="match status" value="1"/>
</dbReference>
<evidence type="ECO:0000256" key="1">
    <source>
        <dbReference type="ARBA" id="ARBA00023157"/>
    </source>
</evidence>
<protein>
    <submittedName>
        <fullName evidence="4">Gastrokine-1</fullName>
    </submittedName>
</protein>
<comment type="caution">
    <text evidence="4">The sequence shown here is derived from an EMBL/GenBank/DDBJ whole genome shotgun (WGS) entry which is preliminary data.</text>
</comment>
<proteinExistence type="predicted"/>
<keyword evidence="2" id="KW-0472">Membrane</keyword>
<feature type="transmembrane region" description="Helical" evidence="2">
    <location>
        <begin position="68"/>
        <end position="87"/>
    </location>
</feature>
<dbReference type="EMBL" id="AKHW03000870">
    <property type="protein sequence ID" value="KYO44150.1"/>
    <property type="molecule type" value="Genomic_DNA"/>
</dbReference>
<feature type="domain" description="BRICHOS" evidence="3">
    <location>
        <begin position="75"/>
        <end position="169"/>
    </location>
</feature>
<keyword evidence="1" id="KW-1015">Disulfide bond</keyword>
<dbReference type="Gene3D" id="3.30.390.150">
    <property type="match status" value="1"/>
</dbReference>
<name>A0A151P5A4_ALLMI</name>
<evidence type="ECO:0000256" key="2">
    <source>
        <dbReference type="SAM" id="Phobius"/>
    </source>
</evidence>
<sequence length="200" mass="21577">MFASSQPTSTGQSPSNLFDQRTTLATFNISCYVSNEKLMEALEIQTSKSAMLTVVAKMAVVVGLLDKIHFQIVIACLLGVLLAPVLANNGYVATRILSKKACIVSKMNKNAMPDSALFPQLIKERKSAGLQAPPAKELLCIVSKTTASDLTPFGPSIHAQCRGVPTYIAHQVQGPNFFHPECFTADLGFTHINYCADTNV</sequence>
<evidence type="ECO:0000313" key="5">
    <source>
        <dbReference type="Proteomes" id="UP000050525"/>
    </source>
</evidence>
<dbReference type="PANTHER" id="PTHR16483">
    <property type="entry name" value="GASTROKINE 1"/>
    <property type="match status" value="1"/>
</dbReference>
<reference evidence="4 5" key="1">
    <citation type="journal article" date="2012" name="Genome Biol.">
        <title>Sequencing three crocodilian genomes to illuminate the evolution of archosaurs and amniotes.</title>
        <authorList>
            <person name="St John J.A."/>
            <person name="Braun E.L."/>
            <person name="Isberg S.R."/>
            <person name="Miles L.G."/>
            <person name="Chong A.Y."/>
            <person name="Gongora J."/>
            <person name="Dalzell P."/>
            <person name="Moran C."/>
            <person name="Bed'hom B."/>
            <person name="Abzhanov A."/>
            <person name="Burgess S.C."/>
            <person name="Cooksey A.M."/>
            <person name="Castoe T.A."/>
            <person name="Crawford N.G."/>
            <person name="Densmore L.D."/>
            <person name="Drew J.C."/>
            <person name="Edwards S.V."/>
            <person name="Faircloth B.C."/>
            <person name="Fujita M.K."/>
            <person name="Greenwold M.J."/>
            <person name="Hoffmann F.G."/>
            <person name="Howard J.M."/>
            <person name="Iguchi T."/>
            <person name="Janes D.E."/>
            <person name="Khan S.Y."/>
            <person name="Kohno S."/>
            <person name="de Koning A.J."/>
            <person name="Lance S.L."/>
            <person name="McCarthy F.M."/>
            <person name="McCormack J.E."/>
            <person name="Merchant M.E."/>
            <person name="Peterson D.G."/>
            <person name="Pollock D.D."/>
            <person name="Pourmand N."/>
            <person name="Raney B.J."/>
            <person name="Roessler K.A."/>
            <person name="Sanford J.R."/>
            <person name="Sawyer R.H."/>
            <person name="Schmidt C.J."/>
            <person name="Triplett E.W."/>
            <person name="Tuberville T.D."/>
            <person name="Venegas-Anaya M."/>
            <person name="Howard J.T."/>
            <person name="Jarvis E.D."/>
            <person name="Guillette L.J.Jr."/>
            <person name="Glenn T.C."/>
            <person name="Green R.E."/>
            <person name="Ray D.A."/>
        </authorList>
    </citation>
    <scope>NUCLEOTIDE SEQUENCE [LARGE SCALE GENOMIC DNA]</scope>
    <source>
        <strain evidence="4">KSC_2009_1</strain>
    </source>
</reference>
<gene>
    <name evidence="4" type="primary">GKN1</name>
    <name evidence="4" type="ORF">Y1Q_0013956</name>
</gene>
<dbReference type="InterPro" id="IPR051772">
    <property type="entry name" value="Gastrokine"/>
</dbReference>
<dbReference type="Proteomes" id="UP000050525">
    <property type="component" value="Unassembled WGS sequence"/>
</dbReference>
<dbReference type="PROSITE" id="PS50869">
    <property type="entry name" value="BRICHOS"/>
    <property type="match status" value="1"/>
</dbReference>
<keyword evidence="5" id="KW-1185">Reference proteome</keyword>
<dbReference type="SMART" id="SM01039">
    <property type="entry name" value="BRICHOS"/>
    <property type="match status" value="1"/>
</dbReference>
<keyword evidence="2" id="KW-1133">Transmembrane helix</keyword>
<organism evidence="4 5">
    <name type="scientific">Alligator mississippiensis</name>
    <name type="common">American alligator</name>
    <dbReference type="NCBI Taxonomy" id="8496"/>
    <lineage>
        <taxon>Eukaryota</taxon>
        <taxon>Metazoa</taxon>
        <taxon>Chordata</taxon>
        <taxon>Craniata</taxon>
        <taxon>Vertebrata</taxon>
        <taxon>Euteleostomi</taxon>
        <taxon>Archelosauria</taxon>
        <taxon>Archosauria</taxon>
        <taxon>Crocodylia</taxon>
        <taxon>Alligatoridae</taxon>
        <taxon>Alligatorinae</taxon>
        <taxon>Alligator</taxon>
    </lineage>
</organism>
<dbReference type="STRING" id="8496.A0A151P5A4"/>
<dbReference type="InterPro" id="IPR007084">
    <property type="entry name" value="BRICHOS_dom"/>
</dbReference>
<keyword evidence="2" id="KW-0812">Transmembrane</keyword>
<evidence type="ECO:0000259" key="3">
    <source>
        <dbReference type="PROSITE" id="PS50869"/>
    </source>
</evidence>
<dbReference type="AlphaFoldDB" id="A0A151P5A4"/>
<evidence type="ECO:0000313" key="4">
    <source>
        <dbReference type="EMBL" id="KYO44150.1"/>
    </source>
</evidence>
<accession>A0A151P5A4</accession>